<dbReference type="Proteomes" id="UP000639772">
    <property type="component" value="Unassembled WGS sequence"/>
</dbReference>
<feature type="transmembrane region" description="Helical" evidence="1">
    <location>
        <begin position="115"/>
        <end position="136"/>
    </location>
</feature>
<comment type="caution">
    <text evidence="2">The sequence shown here is derived from an EMBL/GenBank/DDBJ whole genome shotgun (WGS) entry which is preliminary data.</text>
</comment>
<evidence type="ECO:0000313" key="3">
    <source>
        <dbReference type="Proteomes" id="UP000639772"/>
    </source>
</evidence>
<keyword evidence="1" id="KW-0472">Membrane</keyword>
<accession>A0A835P9G1</accession>
<proteinExistence type="predicted"/>
<gene>
    <name evidence="2" type="ORF">HPP92_028028</name>
</gene>
<protein>
    <submittedName>
        <fullName evidence="2">Uncharacterized protein</fullName>
    </submittedName>
</protein>
<evidence type="ECO:0000256" key="1">
    <source>
        <dbReference type="SAM" id="Phobius"/>
    </source>
</evidence>
<dbReference type="EMBL" id="JADCNM010000366">
    <property type="protein sequence ID" value="KAG0448034.1"/>
    <property type="molecule type" value="Genomic_DNA"/>
</dbReference>
<keyword evidence="1" id="KW-0812">Transmembrane</keyword>
<organism evidence="2 3">
    <name type="scientific">Vanilla planifolia</name>
    <name type="common">Vanilla</name>
    <dbReference type="NCBI Taxonomy" id="51239"/>
    <lineage>
        <taxon>Eukaryota</taxon>
        <taxon>Viridiplantae</taxon>
        <taxon>Streptophyta</taxon>
        <taxon>Embryophyta</taxon>
        <taxon>Tracheophyta</taxon>
        <taxon>Spermatophyta</taxon>
        <taxon>Magnoliopsida</taxon>
        <taxon>Liliopsida</taxon>
        <taxon>Asparagales</taxon>
        <taxon>Orchidaceae</taxon>
        <taxon>Vanilloideae</taxon>
        <taxon>Vanilleae</taxon>
        <taxon>Vanilla</taxon>
    </lineage>
</organism>
<sequence length="166" mass="18532">MHAKQSIRPYIKPYFKKPQKKHCRIQGRRPIDLPWLDGLGEDDGQSSKLPKCQSVRVALLDKDSPSSGRAQHRRAAFKTSGLKQRVMFSMSGLLALGGVDLPVDMPGPLLLLRALWRFVLVGIFGGYAAITNSLSAISKTFEICTYVCCVFNLQVFFLPSGNRFNM</sequence>
<dbReference type="AlphaFoldDB" id="A0A835P9G1"/>
<name>A0A835P9G1_VANPL</name>
<keyword evidence="1" id="KW-1133">Transmembrane helix</keyword>
<evidence type="ECO:0000313" key="2">
    <source>
        <dbReference type="EMBL" id="KAG0448034.1"/>
    </source>
</evidence>
<reference evidence="2 3" key="1">
    <citation type="journal article" date="2020" name="Nat. Food">
        <title>A phased Vanilla planifolia genome enables genetic improvement of flavour and production.</title>
        <authorList>
            <person name="Hasing T."/>
            <person name="Tang H."/>
            <person name="Brym M."/>
            <person name="Khazi F."/>
            <person name="Huang T."/>
            <person name="Chambers A.H."/>
        </authorList>
    </citation>
    <scope>NUCLEOTIDE SEQUENCE [LARGE SCALE GENOMIC DNA]</scope>
    <source>
        <tissue evidence="2">Leaf</tissue>
    </source>
</reference>